<feature type="chain" id="PRO_5047251199" evidence="3">
    <location>
        <begin position="30"/>
        <end position="531"/>
    </location>
</feature>
<comment type="caution">
    <text evidence="4">The sequence shown here is derived from an EMBL/GenBank/DDBJ whole genome shotgun (WGS) entry which is preliminary data.</text>
</comment>
<keyword evidence="2" id="KW-1133">Transmembrane helix</keyword>
<evidence type="ECO:0000256" key="1">
    <source>
        <dbReference type="SAM" id="MobiDB-lite"/>
    </source>
</evidence>
<evidence type="ECO:0000313" key="5">
    <source>
        <dbReference type="Proteomes" id="UP000671399"/>
    </source>
</evidence>
<dbReference type="RefSeq" id="WP_208565312.1">
    <property type="nucleotide sequence ID" value="NZ_JAGFWR010000001.1"/>
</dbReference>
<reference evidence="4 5" key="1">
    <citation type="submission" date="2021-03" db="EMBL/GenBank/DDBJ databases">
        <authorList>
            <person name="Lee D.-H."/>
        </authorList>
    </citation>
    <scope>NUCLEOTIDE SEQUENCE [LARGE SCALE GENOMIC DNA]</scope>
    <source>
        <strain evidence="4 5">MMS20-R2-23</strain>
    </source>
</reference>
<evidence type="ECO:0000256" key="2">
    <source>
        <dbReference type="SAM" id="Phobius"/>
    </source>
</evidence>
<dbReference type="EMBL" id="JAGFWR010000001">
    <property type="protein sequence ID" value="MBO4159628.1"/>
    <property type="molecule type" value="Genomic_DNA"/>
</dbReference>
<dbReference type="Proteomes" id="UP000671399">
    <property type="component" value="Unassembled WGS sequence"/>
</dbReference>
<evidence type="ECO:0000313" key="4">
    <source>
        <dbReference type="EMBL" id="MBO4159628.1"/>
    </source>
</evidence>
<gene>
    <name evidence="4" type="ORF">JQN83_02225</name>
</gene>
<sequence length="531" mass="54291">MLKHSTRRWLAGLSVAGAFVAASATPASAESAKVNLGIYFDDTTVALGSEGKTNSPTLHSSVPAVLRGLSVRYDFAGLSGKVTVKPESVGSGDCTSPQQGVLVCTDPFEVELEEWGIGGYFNVVIAPTADAQDGDSGDLKVTVSADGAKSASHTAKVRVGEGVDLAGGTEVTRSTAPGGSFTAPLTVQNVGQSTVKGAVAVFDHDRAIRPGKKYSNCTYEGDQLRTCSFTDLVAAPGESWTADAPYLLGKDAYAPGRSYGYHNWMTVAEFEDFTTYLAHLGVSIGKPGDGGELSLGKGGNRRGLQSDTDPYNNWSSVVVKATGKNGTDLAAIGNSVKGKAGQVVNATIGVRNDGPASLDFSRSGSPVTKVDVVVPTGTTAVEVPDTCMPFADGDADWSEAGTPGAKAYRCLPDIYLAVNEKQTFSFDLRIDKVVPDAAGTVTINAKCECEGFTEDTNAANDVTKLLVNATGPDGGTDGPGGGDGGAGAGDGGPLPITGSSTALVGGVGALLLVAGAAGYLVARRRRTRFVA</sequence>
<keyword evidence="3" id="KW-0732">Signal</keyword>
<protein>
    <submittedName>
        <fullName evidence="4">LPXTG cell wall anchor domain-containing protein</fullName>
    </submittedName>
</protein>
<feature type="compositionally biased region" description="Gly residues" evidence="1">
    <location>
        <begin position="472"/>
        <end position="492"/>
    </location>
</feature>
<accession>A0ABS3V1Z0</accession>
<feature type="transmembrane region" description="Helical" evidence="2">
    <location>
        <begin position="502"/>
        <end position="522"/>
    </location>
</feature>
<keyword evidence="2" id="KW-0812">Transmembrane</keyword>
<feature type="signal peptide" evidence="3">
    <location>
        <begin position="1"/>
        <end position="29"/>
    </location>
</feature>
<keyword evidence="2" id="KW-0472">Membrane</keyword>
<feature type="region of interest" description="Disordered" evidence="1">
    <location>
        <begin position="468"/>
        <end position="492"/>
    </location>
</feature>
<dbReference type="NCBIfam" id="TIGR01167">
    <property type="entry name" value="LPXTG_anchor"/>
    <property type="match status" value="1"/>
</dbReference>
<keyword evidence="5" id="KW-1185">Reference proteome</keyword>
<dbReference type="PROSITE" id="PS51318">
    <property type="entry name" value="TAT"/>
    <property type="match status" value="1"/>
</dbReference>
<evidence type="ECO:0000256" key="3">
    <source>
        <dbReference type="SAM" id="SignalP"/>
    </source>
</evidence>
<proteinExistence type="predicted"/>
<organism evidence="4 5">
    <name type="scientific">Micromonospora antibiotica</name>
    <dbReference type="NCBI Taxonomy" id="2807623"/>
    <lineage>
        <taxon>Bacteria</taxon>
        <taxon>Bacillati</taxon>
        <taxon>Actinomycetota</taxon>
        <taxon>Actinomycetes</taxon>
        <taxon>Micromonosporales</taxon>
        <taxon>Micromonosporaceae</taxon>
        <taxon>Micromonospora</taxon>
    </lineage>
</organism>
<name>A0ABS3V1Z0_9ACTN</name>
<dbReference type="InterPro" id="IPR006311">
    <property type="entry name" value="TAT_signal"/>
</dbReference>